<feature type="region of interest" description="Disordered" evidence="1">
    <location>
        <begin position="29"/>
        <end position="74"/>
    </location>
</feature>
<evidence type="ECO:0000313" key="3">
    <source>
        <dbReference type="Proteomes" id="UP001497457"/>
    </source>
</evidence>
<dbReference type="PANTHER" id="PTHR33641">
    <property type="entry name" value="OS06G0133500 PROTEIN"/>
    <property type="match status" value="1"/>
</dbReference>
<dbReference type="AlphaFoldDB" id="A0ABC9DCE8"/>
<evidence type="ECO:0000313" key="2">
    <source>
        <dbReference type="EMBL" id="CAL5036514.1"/>
    </source>
</evidence>
<name>A0ABC9DCE8_9POAL</name>
<reference evidence="2" key="1">
    <citation type="submission" date="2024-10" db="EMBL/GenBank/DDBJ databases">
        <authorList>
            <person name="Ryan C."/>
        </authorList>
    </citation>
    <scope>NUCLEOTIDE SEQUENCE [LARGE SCALE GENOMIC DNA]</scope>
</reference>
<proteinExistence type="predicted"/>
<sequence length="89" mass="9776">MDKILAFSILSSSPADISATGFSTRLSWRTSAGAGSQRQQQAEKPPRQQQQQQEKAAEQQGGSRPAERKQARFAPEFDGVNCFESIVSF</sequence>
<dbReference type="EMBL" id="OZ075143">
    <property type="protein sequence ID" value="CAL5036514.1"/>
    <property type="molecule type" value="Genomic_DNA"/>
</dbReference>
<dbReference type="PANTHER" id="PTHR33641:SF14">
    <property type="entry name" value="OS06G0133400 PROTEIN"/>
    <property type="match status" value="1"/>
</dbReference>
<keyword evidence="3" id="KW-1185">Reference proteome</keyword>
<accession>A0ABC9DCE8</accession>
<protein>
    <submittedName>
        <fullName evidence="2">Uncharacterized protein</fullName>
    </submittedName>
</protein>
<dbReference type="Proteomes" id="UP001497457">
    <property type="component" value="Chromosome 33rd"/>
</dbReference>
<organism evidence="2 3">
    <name type="scientific">Urochloa decumbens</name>
    <dbReference type="NCBI Taxonomy" id="240449"/>
    <lineage>
        <taxon>Eukaryota</taxon>
        <taxon>Viridiplantae</taxon>
        <taxon>Streptophyta</taxon>
        <taxon>Embryophyta</taxon>
        <taxon>Tracheophyta</taxon>
        <taxon>Spermatophyta</taxon>
        <taxon>Magnoliopsida</taxon>
        <taxon>Liliopsida</taxon>
        <taxon>Poales</taxon>
        <taxon>Poaceae</taxon>
        <taxon>PACMAD clade</taxon>
        <taxon>Panicoideae</taxon>
        <taxon>Panicodae</taxon>
        <taxon>Paniceae</taxon>
        <taxon>Melinidinae</taxon>
        <taxon>Urochloa</taxon>
    </lineage>
</organism>
<feature type="compositionally biased region" description="Low complexity" evidence="1">
    <location>
        <begin position="31"/>
        <end position="60"/>
    </location>
</feature>
<evidence type="ECO:0000256" key="1">
    <source>
        <dbReference type="SAM" id="MobiDB-lite"/>
    </source>
</evidence>
<gene>
    <name evidence="2" type="ORF">URODEC1_LOCUS83994</name>
</gene>